<proteinExistence type="inferred from homology"/>
<dbReference type="GO" id="GO:0050664">
    <property type="term" value="F:oxidoreductase activity, acting on NAD(P)H, oxygen as acceptor"/>
    <property type="evidence" value="ECO:0007669"/>
    <property type="project" value="TreeGrafter"/>
</dbReference>
<dbReference type="Pfam" id="PF13561">
    <property type="entry name" value="adh_short_C2"/>
    <property type="match status" value="1"/>
</dbReference>
<feature type="region of interest" description="Disordered" evidence="7">
    <location>
        <begin position="433"/>
        <end position="456"/>
    </location>
</feature>
<dbReference type="Pfam" id="PF00106">
    <property type="entry name" value="adh_short"/>
    <property type="match status" value="1"/>
</dbReference>
<sequence length="931" mass="96073">MQSANVLVVIGIGGLGLHVARRLGVGRQILLADMSSDNLSAAEKILADEGYSVQVVRVDVTSFDSVTEVAQRAASMGRVETIVHTASAGPSASSARRVYELDLLGTANVVDAFLPVVGAGSNLVCVASMAGHLCPPLDAELERHLAMSPREQLLDHPDLNIAEPGPQGAAAAYGLSKRGNLLRVQASAGAWGLEGARINSVSPGVVSTEMRRQRGGGAGEKFAGMSPAGRAGSPEDFVNAIAFLANPASCFITGTDILVDGGVIAVPLGAVVVGGLGGGFFTVGGAPAQAIAAGASTVAGASSAGDGPDPDTDPDTKPSDEPDLTTPGATATPTASQTGTESETSTRTSASLSATPSSTGTTEYIIYPKKDTSKADRDGFYYTLAKIAGGEANIDSILDDDDTPLSWLAPLTAQQLAQVEEDRVVFTTEPNAAISADPDTGADSTPGSPAAAASVEKRALTSVAPSPENNMLDLRLLSSPPGGDTLPNYVFDDEAAGEGITVYVLDVGPVVSHRELVPPSRGITRRDIDKTKNPKRISPKEIQQGTCVATKVVGKTTGSAKRANLVVVRVTMDTFGMTKGWQAVRDDIKKNNLQGRAVLSTSTGGWLNDNADGKDAEAMYDMYRILVRGIVRLDVPVVCAAGNDAQRGHPEPHSFPALLAGELPVIVVGASDDAGAPAPFSQRGDLVTTWALGTDVYCGDTRDLRDLSRLRRQNGTSFAAPLVAGVVASWMSSRRGDVAFAKGRVAQEARDRVVAHSYKRGGSPDHVPMLWNGWREECSSSSSPSPSGGGSASSKRSRDGAACPLKPSGTATAQPTPTSGGVGGGAKPATTSTAADPVFSAPADPACDICGAQNGDVYGGQVGCRSAEYARQSCEVDPGCASWSFGMEDRGTYQIEWCGFYKVYAGEAAKAAPDADGKCPFRYSDKGCKAQ</sequence>
<dbReference type="SUPFAM" id="SSF51735">
    <property type="entry name" value="NAD(P)-binding Rossmann-fold domains"/>
    <property type="match status" value="1"/>
</dbReference>
<gene>
    <name evidence="9" type="primary">hsdA</name>
    <name evidence="9" type="ORF">C8035_v011730</name>
</gene>
<evidence type="ECO:0000256" key="4">
    <source>
        <dbReference type="ARBA" id="ARBA00022825"/>
    </source>
</evidence>
<feature type="region of interest" description="Disordered" evidence="7">
    <location>
        <begin position="776"/>
        <end position="837"/>
    </location>
</feature>
<evidence type="ECO:0000256" key="3">
    <source>
        <dbReference type="ARBA" id="ARBA00022801"/>
    </source>
</evidence>
<evidence type="ECO:0000313" key="9">
    <source>
        <dbReference type="EMBL" id="TDZ33254.1"/>
    </source>
</evidence>
<name>A0A4R8QBK9_9PEZI</name>
<protein>
    <submittedName>
        <fullName evidence="9">3-alpha-hydroxysteroid dehydrogenase/carbonyl reductase</fullName>
    </submittedName>
</protein>
<dbReference type="InterPro" id="IPR036291">
    <property type="entry name" value="NAD(P)-bd_dom_sf"/>
</dbReference>
<dbReference type="PROSITE" id="PS51892">
    <property type="entry name" value="SUBTILASE"/>
    <property type="match status" value="1"/>
</dbReference>
<keyword evidence="5" id="KW-0560">Oxidoreductase</keyword>
<dbReference type="InterPro" id="IPR002347">
    <property type="entry name" value="SDR_fam"/>
</dbReference>
<dbReference type="PANTHER" id="PTHR43008:SF4">
    <property type="entry name" value="CHAIN DEHYDROGENASE, PUTATIVE (AFU_ORTHOLOGUE AFUA_4G08710)-RELATED"/>
    <property type="match status" value="1"/>
</dbReference>
<dbReference type="Gene3D" id="3.40.50.720">
    <property type="entry name" value="NAD(P)-binding Rossmann-like Domain"/>
    <property type="match status" value="1"/>
</dbReference>
<comment type="caution">
    <text evidence="9">The sequence shown here is derived from an EMBL/GenBank/DDBJ whole genome shotgun (WGS) entry which is preliminary data.</text>
</comment>
<comment type="similarity">
    <text evidence="6">Belongs to the peptidase S8 family.</text>
</comment>
<comment type="similarity">
    <text evidence="1">Belongs to the short-chain dehydrogenases/reductases (SDR) family.</text>
</comment>
<dbReference type="AlphaFoldDB" id="A0A4R8QBK9"/>
<evidence type="ECO:0000259" key="8">
    <source>
        <dbReference type="Pfam" id="PF00082"/>
    </source>
</evidence>
<dbReference type="EMBL" id="QAPG01000068">
    <property type="protein sequence ID" value="TDZ33254.1"/>
    <property type="molecule type" value="Genomic_DNA"/>
</dbReference>
<evidence type="ECO:0000256" key="1">
    <source>
        <dbReference type="ARBA" id="ARBA00006484"/>
    </source>
</evidence>
<feature type="region of interest" description="Disordered" evidence="7">
    <location>
        <begin position="204"/>
        <end position="228"/>
    </location>
</feature>
<dbReference type="InterPro" id="IPR023828">
    <property type="entry name" value="Peptidase_S8_Ser-AS"/>
</dbReference>
<evidence type="ECO:0000256" key="6">
    <source>
        <dbReference type="PROSITE-ProRule" id="PRU01240"/>
    </source>
</evidence>
<evidence type="ECO:0000256" key="2">
    <source>
        <dbReference type="ARBA" id="ARBA00022670"/>
    </source>
</evidence>
<feature type="compositionally biased region" description="Polar residues" evidence="7">
    <location>
        <begin position="809"/>
        <end position="819"/>
    </location>
</feature>
<dbReference type="GO" id="GO:0006508">
    <property type="term" value="P:proteolysis"/>
    <property type="evidence" value="ECO:0007669"/>
    <property type="project" value="UniProtKB-KW"/>
</dbReference>
<comment type="caution">
    <text evidence="6">Lacks conserved residue(s) required for the propagation of feature annotation.</text>
</comment>
<dbReference type="GO" id="GO:0004252">
    <property type="term" value="F:serine-type endopeptidase activity"/>
    <property type="evidence" value="ECO:0007669"/>
    <property type="project" value="InterPro"/>
</dbReference>
<evidence type="ECO:0000256" key="7">
    <source>
        <dbReference type="SAM" id="MobiDB-lite"/>
    </source>
</evidence>
<organism evidence="9 10">
    <name type="scientific">Colletotrichum spinosum</name>
    <dbReference type="NCBI Taxonomy" id="1347390"/>
    <lineage>
        <taxon>Eukaryota</taxon>
        <taxon>Fungi</taxon>
        <taxon>Dikarya</taxon>
        <taxon>Ascomycota</taxon>
        <taxon>Pezizomycotina</taxon>
        <taxon>Sordariomycetes</taxon>
        <taxon>Hypocreomycetidae</taxon>
        <taxon>Glomerellales</taxon>
        <taxon>Glomerellaceae</taxon>
        <taxon>Colletotrichum</taxon>
        <taxon>Colletotrichum orbiculare species complex</taxon>
    </lineage>
</organism>
<keyword evidence="2" id="KW-0645">Protease</keyword>
<dbReference type="PROSITE" id="PS00138">
    <property type="entry name" value="SUBTILASE_SER"/>
    <property type="match status" value="1"/>
</dbReference>
<keyword evidence="3" id="KW-0378">Hydrolase</keyword>
<accession>A0A4R8QBK9</accession>
<dbReference type="Gene3D" id="3.40.50.200">
    <property type="entry name" value="Peptidase S8/S53 domain"/>
    <property type="match status" value="1"/>
</dbReference>
<keyword evidence="10" id="KW-1185">Reference proteome</keyword>
<evidence type="ECO:0000313" key="10">
    <source>
        <dbReference type="Proteomes" id="UP000295083"/>
    </source>
</evidence>
<feature type="region of interest" description="Disordered" evidence="7">
    <location>
        <begin position="299"/>
        <end position="360"/>
    </location>
</feature>
<dbReference type="PANTHER" id="PTHR43008">
    <property type="entry name" value="BENZIL REDUCTASE"/>
    <property type="match status" value="1"/>
</dbReference>
<dbReference type="GO" id="GO:0016616">
    <property type="term" value="F:oxidoreductase activity, acting on the CH-OH group of donors, NAD or NADP as acceptor"/>
    <property type="evidence" value="ECO:0007669"/>
    <property type="project" value="UniProtKB-ARBA"/>
</dbReference>
<dbReference type="Pfam" id="PF00082">
    <property type="entry name" value="Peptidase_S8"/>
    <property type="match status" value="1"/>
</dbReference>
<dbReference type="InterPro" id="IPR000209">
    <property type="entry name" value="Peptidase_S8/S53_dom"/>
</dbReference>
<feature type="compositionally biased region" description="Low complexity" evidence="7">
    <location>
        <begin position="325"/>
        <end position="360"/>
    </location>
</feature>
<dbReference type="Proteomes" id="UP000295083">
    <property type="component" value="Unassembled WGS sequence"/>
</dbReference>
<dbReference type="PRINTS" id="PR00081">
    <property type="entry name" value="GDHRDH"/>
</dbReference>
<dbReference type="SUPFAM" id="SSF52743">
    <property type="entry name" value="Subtilisin-like"/>
    <property type="match status" value="1"/>
</dbReference>
<feature type="domain" description="Peptidase S8/S53" evidence="8">
    <location>
        <begin position="497"/>
        <end position="732"/>
    </location>
</feature>
<dbReference type="InterPro" id="IPR036852">
    <property type="entry name" value="Peptidase_S8/S53_dom_sf"/>
</dbReference>
<keyword evidence="4" id="KW-0720">Serine protease</keyword>
<evidence type="ECO:0000256" key="5">
    <source>
        <dbReference type="ARBA" id="ARBA00023002"/>
    </source>
</evidence>
<reference evidence="9 10" key="1">
    <citation type="submission" date="2018-11" db="EMBL/GenBank/DDBJ databases">
        <title>Genome sequence and assembly of Colletotrichum spinosum.</title>
        <authorList>
            <person name="Gan P."/>
            <person name="Shirasu K."/>
        </authorList>
    </citation>
    <scope>NUCLEOTIDE SEQUENCE [LARGE SCALE GENOMIC DNA]</scope>
    <source>
        <strain evidence="9 10">CBS 515.97</strain>
    </source>
</reference>